<evidence type="ECO:0000256" key="2">
    <source>
        <dbReference type="SAM" id="Phobius"/>
    </source>
</evidence>
<feature type="domain" description="EamA" evidence="3">
    <location>
        <begin position="22"/>
        <end position="153"/>
    </location>
</feature>
<comment type="similarity">
    <text evidence="1">Belongs to the EamA transporter family.</text>
</comment>
<evidence type="ECO:0000256" key="1">
    <source>
        <dbReference type="ARBA" id="ARBA00007362"/>
    </source>
</evidence>
<protein>
    <submittedName>
        <fullName evidence="4">EamA/RhaT family transporter</fullName>
    </submittedName>
</protein>
<dbReference type="InterPro" id="IPR037185">
    <property type="entry name" value="EmrE-like"/>
</dbReference>
<dbReference type="AlphaFoldDB" id="A0A2W4ISV8"/>
<feature type="transmembrane region" description="Helical" evidence="2">
    <location>
        <begin position="260"/>
        <end position="277"/>
    </location>
</feature>
<dbReference type="GO" id="GO:0016020">
    <property type="term" value="C:membrane"/>
    <property type="evidence" value="ECO:0007669"/>
    <property type="project" value="InterPro"/>
</dbReference>
<dbReference type="EMBL" id="QGUI01000980">
    <property type="protein sequence ID" value="PZM89348.1"/>
    <property type="molecule type" value="Genomic_DNA"/>
</dbReference>
<feature type="transmembrane region" description="Helical" evidence="2">
    <location>
        <begin position="23"/>
        <end position="45"/>
    </location>
</feature>
<keyword evidence="2" id="KW-0812">Transmembrane</keyword>
<feature type="transmembrane region" description="Helical" evidence="2">
    <location>
        <begin position="82"/>
        <end position="103"/>
    </location>
</feature>
<organism evidence="4">
    <name type="scientific">Thermocrispum agreste</name>
    <dbReference type="NCBI Taxonomy" id="37925"/>
    <lineage>
        <taxon>Bacteria</taxon>
        <taxon>Bacillati</taxon>
        <taxon>Actinomycetota</taxon>
        <taxon>Actinomycetes</taxon>
        <taxon>Pseudonocardiales</taxon>
        <taxon>Pseudonocardiaceae</taxon>
        <taxon>Thermocrispum</taxon>
    </lineage>
</organism>
<evidence type="ECO:0000313" key="4">
    <source>
        <dbReference type="EMBL" id="PZM89348.1"/>
    </source>
</evidence>
<accession>A0A2W4ISV8</accession>
<feature type="transmembrane region" description="Helical" evidence="2">
    <location>
        <begin position="139"/>
        <end position="157"/>
    </location>
</feature>
<proteinExistence type="inferred from homology"/>
<feature type="domain" description="EamA" evidence="3">
    <location>
        <begin position="166"/>
        <end position="299"/>
    </location>
</feature>
<evidence type="ECO:0000259" key="3">
    <source>
        <dbReference type="Pfam" id="PF00892"/>
    </source>
</evidence>
<keyword evidence="2" id="KW-1133">Transmembrane helix</keyword>
<feature type="transmembrane region" description="Helical" evidence="2">
    <location>
        <begin position="109"/>
        <end position="132"/>
    </location>
</feature>
<dbReference type="PANTHER" id="PTHR12715">
    <property type="entry name" value="TRANSPORTER, DRUG/METABOLITE EXPORTER FAMILY"/>
    <property type="match status" value="1"/>
</dbReference>
<keyword evidence="2" id="KW-0472">Membrane</keyword>
<name>A0A2W4ISV8_9PSEU</name>
<feature type="transmembrane region" description="Helical" evidence="2">
    <location>
        <begin position="191"/>
        <end position="213"/>
    </location>
</feature>
<reference evidence="4" key="1">
    <citation type="submission" date="2018-05" db="EMBL/GenBank/DDBJ databases">
        <authorList>
            <person name="Lanie J.A."/>
            <person name="Ng W.-L."/>
            <person name="Kazmierczak K.M."/>
            <person name="Andrzejewski T.M."/>
            <person name="Davidsen T.M."/>
            <person name="Wayne K.J."/>
            <person name="Tettelin H."/>
            <person name="Glass J.I."/>
            <person name="Rusch D."/>
            <person name="Podicherti R."/>
            <person name="Tsui H.-C.T."/>
            <person name="Winkler M.E."/>
        </authorList>
    </citation>
    <scope>NUCLEOTIDE SEQUENCE</scope>
    <source>
        <strain evidence="4">ZC4RG45</strain>
    </source>
</reference>
<dbReference type="SUPFAM" id="SSF103481">
    <property type="entry name" value="Multidrug resistance efflux transporter EmrE"/>
    <property type="match status" value="2"/>
</dbReference>
<feature type="transmembrane region" description="Helical" evidence="2">
    <location>
        <begin position="283"/>
        <end position="301"/>
    </location>
</feature>
<dbReference type="Pfam" id="PF00892">
    <property type="entry name" value="EamA"/>
    <property type="match status" value="2"/>
</dbReference>
<feature type="transmembrane region" description="Helical" evidence="2">
    <location>
        <begin position="51"/>
        <end position="70"/>
    </location>
</feature>
<dbReference type="InterPro" id="IPR000620">
    <property type="entry name" value="EamA_dom"/>
</dbReference>
<gene>
    <name evidence="4" type="ORF">DIU77_19250</name>
</gene>
<feature type="transmembrane region" description="Helical" evidence="2">
    <location>
        <begin position="225"/>
        <end position="248"/>
    </location>
</feature>
<dbReference type="InterPro" id="IPR052756">
    <property type="entry name" value="Alkyne_AA_exporter"/>
</dbReference>
<feature type="transmembrane region" description="Helical" evidence="2">
    <location>
        <begin position="163"/>
        <end position="184"/>
    </location>
</feature>
<comment type="caution">
    <text evidence="4">The sequence shown here is derived from an EMBL/GenBank/DDBJ whole genome shotgun (WGS) entry which is preliminary data.</text>
</comment>
<dbReference type="PANTHER" id="PTHR12715:SF4">
    <property type="entry name" value="EAMA DOMAIN-CONTAINING PROTEIN"/>
    <property type="match status" value="1"/>
</dbReference>
<dbReference type="STRING" id="1111738.GCA_000427905_01615"/>
<sequence>MRESGKGWFVSSLANVLTERRKAVAAVVVSVLLWSSAFVAIRSAAEHYHPGALALGRLLAGAVVLVLVLLVRREGWPPRRAWPGIVVFGVLNFAGYMVALHWGEQQVDAGTAAMIVAVGPIVTALLSGWLLGEGFPPRLLAGLLVSFLGAVVVGSSMSGNGAASILGALLCLVAAISAACGVVAQKPALQYASALQVTTLACLVGALACLPFSGELISDVGSAPWPATANMVYLGVFPTAIAFTTWAYALSRTTAGKAGVTLYAVPAVTVSMSWIMLGELPSFTAFLGGALCLAGVAVSRWKPRTTSRRRPPVLARAD</sequence>